<reference evidence="2 3" key="1">
    <citation type="submission" date="2015-09" db="EMBL/GenBank/DDBJ databases">
        <authorList>
            <consortium name="Pathogen Informatics"/>
        </authorList>
    </citation>
    <scope>NUCLEOTIDE SEQUENCE [LARGE SCALE GENOMIC DNA]</scope>
    <source>
        <strain evidence="2 3">2789STDY5834866</strain>
    </source>
</reference>
<keyword evidence="1" id="KW-0175">Coiled coil</keyword>
<proteinExistence type="predicted"/>
<name>A0A173ZHH5_9FIRM</name>
<feature type="coiled-coil region" evidence="1">
    <location>
        <begin position="51"/>
        <end position="78"/>
    </location>
</feature>
<dbReference type="AlphaFoldDB" id="A0A173ZHH5"/>
<dbReference type="EMBL" id="CYZK01000003">
    <property type="protein sequence ID" value="CUN74575.1"/>
    <property type="molecule type" value="Genomic_DNA"/>
</dbReference>
<protein>
    <submittedName>
        <fullName evidence="2">Uncharacterized protein</fullName>
    </submittedName>
</protein>
<evidence type="ECO:0000256" key="1">
    <source>
        <dbReference type="SAM" id="Coils"/>
    </source>
</evidence>
<accession>A0A173ZHH5</accession>
<dbReference type="Proteomes" id="UP000095362">
    <property type="component" value="Unassembled WGS sequence"/>
</dbReference>
<gene>
    <name evidence="2" type="ORF">ERS852481_00752</name>
</gene>
<evidence type="ECO:0000313" key="3">
    <source>
        <dbReference type="Proteomes" id="UP000095362"/>
    </source>
</evidence>
<organism evidence="2 3">
    <name type="scientific">Coprococcus comes</name>
    <dbReference type="NCBI Taxonomy" id="410072"/>
    <lineage>
        <taxon>Bacteria</taxon>
        <taxon>Bacillati</taxon>
        <taxon>Bacillota</taxon>
        <taxon>Clostridia</taxon>
        <taxon>Lachnospirales</taxon>
        <taxon>Lachnospiraceae</taxon>
        <taxon>Coprococcus</taxon>
    </lineage>
</organism>
<sequence length="126" mass="14541">MFVQLNEENRIIGTADENCFPEDTIVIEFNFPEDFDFDNQYEFEIVDGKLVASESEDAKRYREEAEQLEKREEFLSTAPDTLSDQDDAVCALYEENLAIKETAAEQDDAICYLYEQLLKEGETNGN</sequence>
<evidence type="ECO:0000313" key="2">
    <source>
        <dbReference type="EMBL" id="CUN74575.1"/>
    </source>
</evidence>
<dbReference type="RefSeq" id="WP_055260684.1">
    <property type="nucleotide sequence ID" value="NZ_CYZK01000003.1"/>
</dbReference>